<accession>J3PJK3</accession>
<feature type="domain" description="Protein kinase" evidence="5">
    <location>
        <begin position="236"/>
        <end position="461"/>
    </location>
</feature>
<dbReference type="PROSITE" id="PS50006">
    <property type="entry name" value="FHA_DOMAIN"/>
    <property type="match status" value="1"/>
</dbReference>
<reference evidence="6" key="2">
    <citation type="submission" date="2010-07" db="EMBL/GenBank/DDBJ databases">
        <authorList>
            <consortium name="The Broad Institute Genome Sequencing Platform"/>
            <consortium name="Broad Institute Genome Sequencing Center for Infectious Disease"/>
            <person name="Ma L.-J."/>
            <person name="Dead R."/>
            <person name="Young S."/>
            <person name="Zeng Q."/>
            <person name="Koehrsen M."/>
            <person name="Alvarado L."/>
            <person name="Berlin A."/>
            <person name="Chapman S.B."/>
            <person name="Chen Z."/>
            <person name="Freedman E."/>
            <person name="Gellesch M."/>
            <person name="Goldberg J."/>
            <person name="Griggs A."/>
            <person name="Gujja S."/>
            <person name="Heilman E.R."/>
            <person name="Heiman D."/>
            <person name="Hepburn T."/>
            <person name="Howarth C."/>
            <person name="Jen D."/>
            <person name="Larson L."/>
            <person name="Mehta T."/>
            <person name="Neiman D."/>
            <person name="Pearson M."/>
            <person name="Roberts A."/>
            <person name="Saif S."/>
            <person name="Shea T."/>
            <person name="Shenoy N."/>
            <person name="Sisk P."/>
            <person name="Stolte C."/>
            <person name="Sykes S."/>
            <person name="Walk T."/>
            <person name="White J."/>
            <person name="Yandava C."/>
            <person name="Haas B."/>
            <person name="Nusbaum C."/>
            <person name="Birren B."/>
        </authorList>
    </citation>
    <scope>NUCLEOTIDE SEQUENCE</scope>
    <source>
        <strain evidence="6">R3-111a-1</strain>
    </source>
</reference>
<dbReference type="InterPro" id="IPR017441">
    <property type="entry name" value="Protein_kinase_ATP_BS"/>
</dbReference>
<feature type="region of interest" description="Disordered" evidence="3">
    <location>
        <begin position="415"/>
        <end position="440"/>
    </location>
</feature>
<evidence type="ECO:0000313" key="8">
    <source>
        <dbReference type="Proteomes" id="UP000006039"/>
    </source>
</evidence>
<dbReference type="GO" id="GO:0004672">
    <property type="term" value="F:protein kinase activity"/>
    <property type="evidence" value="ECO:0007669"/>
    <property type="project" value="InterPro"/>
</dbReference>
<proteinExistence type="inferred from homology"/>
<dbReference type="Gene3D" id="1.10.510.10">
    <property type="entry name" value="Transferase(Phosphotransferase) domain 1"/>
    <property type="match status" value="1"/>
</dbReference>
<dbReference type="InterPro" id="IPR000253">
    <property type="entry name" value="FHA_dom"/>
</dbReference>
<reference evidence="8" key="1">
    <citation type="submission" date="2010-07" db="EMBL/GenBank/DDBJ databases">
        <title>The genome sequence of Gaeumannomyces graminis var. tritici strain R3-111a-1.</title>
        <authorList>
            <consortium name="The Broad Institute Genome Sequencing Platform"/>
            <person name="Ma L.-J."/>
            <person name="Dead R."/>
            <person name="Young S."/>
            <person name="Zeng Q."/>
            <person name="Koehrsen M."/>
            <person name="Alvarado L."/>
            <person name="Berlin A."/>
            <person name="Chapman S.B."/>
            <person name="Chen Z."/>
            <person name="Freedman E."/>
            <person name="Gellesch M."/>
            <person name="Goldberg J."/>
            <person name="Griggs A."/>
            <person name="Gujja S."/>
            <person name="Heilman E.R."/>
            <person name="Heiman D."/>
            <person name="Hepburn T."/>
            <person name="Howarth C."/>
            <person name="Jen D."/>
            <person name="Larson L."/>
            <person name="Mehta T."/>
            <person name="Neiman D."/>
            <person name="Pearson M."/>
            <person name="Roberts A."/>
            <person name="Saif S."/>
            <person name="Shea T."/>
            <person name="Shenoy N."/>
            <person name="Sisk P."/>
            <person name="Stolte C."/>
            <person name="Sykes S."/>
            <person name="Walk T."/>
            <person name="White J."/>
            <person name="Yandava C."/>
            <person name="Haas B."/>
            <person name="Nusbaum C."/>
            <person name="Birren B."/>
        </authorList>
    </citation>
    <scope>NUCLEOTIDE SEQUENCE [LARGE SCALE GENOMIC DNA]</scope>
    <source>
        <strain evidence="8">R3-111a-1</strain>
    </source>
</reference>
<evidence type="ECO:0000256" key="1">
    <source>
        <dbReference type="ARBA" id="ARBA00005575"/>
    </source>
</evidence>
<reference evidence="7" key="5">
    <citation type="submission" date="2018-04" db="UniProtKB">
        <authorList>
            <consortium name="EnsemblFungi"/>
        </authorList>
    </citation>
    <scope>IDENTIFICATION</scope>
    <source>
        <strain evidence="7">R3-111a-1</strain>
    </source>
</reference>
<name>J3PJK3_GAET3</name>
<sequence>MYDHDVFAVLIPYDTRNKANSAFKLAHNVKWFQPAVGGVAQSATIESREPTPARDSQLEEEEKESGGAVDRLVLTFSKLMQLEGLRDGVQAGTSTATSHILLGHRGTRGVSARHYRIAVDDEMRIWLHDHSMHGTAVGYGGQNMDQVRVGETWLLADAPGTANIFSPTTIDSGGLIVAIDFPNHQGRDAQYLENLCALIEKSKENEVPGVQGLGLDSQPTTEPPSEAQTVSDRLIYFKHREIGSGAFGRVFKIIRARDGKVLAGKVVTPPPTNSQKRRRGEVDPAWLLDIRREYTIMKDNPHPNIVQVFGMREWPEIMIVMPYFPSGNIAQAGKNVSPGQWRTWAETWVDMLIMQLDDQEEGTDIDLLQGMFAINQERRLTARKGLMKGLKDGLFTRRAVDGLVACAVGGQEEEEEKAANVAGGVEPPTATQRADAEDDPDATILLSRLGGGVPDSSGELV</sequence>
<reference evidence="6" key="3">
    <citation type="submission" date="2010-09" db="EMBL/GenBank/DDBJ databases">
        <title>Annotation of Gaeumannomyces graminis var. tritici R3-111a-1.</title>
        <authorList>
            <consortium name="The Broad Institute Genome Sequencing Platform"/>
            <person name="Ma L.-J."/>
            <person name="Dead R."/>
            <person name="Young S.K."/>
            <person name="Zeng Q."/>
            <person name="Gargeya S."/>
            <person name="Fitzgerald M."/>
            <person name="Haas B."/>
            <person name="Abouelleil A."/>
            <person name="Alvarado L."/>
            <person name="Arachchi H.M."/>
            <person name="Berlin A."/>
            <person name="Brown A."/>
            <person name="Chapman S.B."/>
            <person name="Chen Z."/>
            <person name="Dunbar C."/>
            <person name="Freedman E."/>
            <person name="Gearin G."/>
            <person name="Gellesch M."/>
            <person name="Goldberg J."/>
            <person name="Griggs A."/>
            <person name="Gujja S."/>
            <person name="Heiman D."/>
            <person name="Howarth C."/>
            <person name="Larson L."/>
            <person name="Lui A."/>
            <person name="MacDonald P.J.P."/>
            <person name="Mehta T."/>
            <person name="Montmayeur A."/>
            <person name="Murphy C."/>
            <person name="Neiman D."/>
            <person name="Pearson M."/>
            <person name="Priest M."/>
            <person name="Roberts A."/>
            <person name="Saif S."/>
            <person name="Shea T."/>
            <person name="Shenoy N."/>
            <person name="Sisk P."/>
            <person name="Stolte C."/>
            <person name="Sykes S."/>
            <person name="Yandava C."/>
            <person name="Wortman J."/>
            <person name="Nusbaum C."/>
            <person name="Birren B."/>
        </authorList>
    </citation>
    <scope>NUCLEOTIDE SEQUENCE</scope>
    <source>
        <strain evidence="6">R3-111a-1</strain>
    </source>
</reference>
<organism evidence="6">
    <name type="scientific">Gaeumannomyces tritici (strain R3-111a-1)</name>
    <name type="common">Wheat and barley take-all root rot fungus</name>
    <name type="synonym">Gaeumannomyces graminis var. tritici</name>
    <dbReference type="NCBI Taxonomy" id="644352"/>
    <lineage>
        <taxon>Eukaryota</taxon>
        <taxon>Fungi</taxon>
        <taxon>Dikarya</taxon>
        <taxon>Ascomycota</taxon>
        <taxon>Pezizomycotina</taxon>
        <taxon>Sordariomycetes</taxon>
        <taxon>Sordariomycetidae</taxon>
        <taxon>Magnaporthales</taxon>
        <taxon>Magnaporthaceae</taxon>
        <taxon>Gaeumannomyces</taxon>
    </lineage>
</organism>
<evidence type="ECO:0000313" key="6">
    <source>
        <dbReference type="EMBL" id="EJT68737.1"/>
    </source>
</evidence>
<dbReference type="eggNOG" id="ENOG502RS95">
    <property type="taxonomic scope" value="Eukaryota"/>
</dbReference>
<evidence type="ECO:0000256" key="3">
    <source>
        <dbReference type="SAM" id="MobiDB-lite"/>
    </source>
</evidence>
<protein>
    <recommendedName>
        <fullName evidence="9">Protein kinase domain-containing protein</fullName>
    </recommendedName>
</protein>
<dbReference type="VEuPathDB" id="FungiDB:GGTG_13689"/>
<dbReference type="PROSITE" id="PS00107">
    <property type="entry name" value="PROTEIN_KINASE_ATP"/>
    <property type="match status" value="1"/>
</dbReference>
<keyword evidence="2" id="KW-0547">Nucleotide-binding</keyword>
<feature type="region of interest" description="Disordered" evidence="3">
    <location>
        <begin position="41"/>
        <end position="66"/>
    </location>
</feature>
<dbReference type="InterPro" id="IPR011009">
    <property type="entry name" value="Kinase-like_dom_sf"/>
</dbReference>
<keyword evidence="2" id="KW-0067">ATP-binding</keyword>
<dbReference type="HOGENOM" id="CLU_494401_0_0_1"/>
<dbReference type="STRING" id="644352.J3PJK3"/>
<reference evidence="7" key="4">
    <citation type="journal article" date="2015" name="G3 (Bethesda)">
        <title>Genome sequences of three phytopathogenic species of the Magnaporthaceae family of fungi.</title>
        <authorList>
            <person name="Okagaki L.H."/>
            <person name="Nunes C.C."/>
            <person name="Sailsbery J."/>
            <person name="Clay B."/>
            <person name="Brown D."/>
            <person name="John T."/>
            <person name="Oh Y."/>
            <person name="Young N."/>
            <person name="Fitzgerald M."/>
            <person name="Haas B.J."/>
            <person name="Zeng Q."/>
            <person name="Young S."/>
            <person name="Adiconis X."/>
            <person name="Fan L."/>
            <person name="Levin J.Z."/>
            <person name="Mitchell T.K."/>
            <person name="Okubara P.A."/>
            <person name="Farman M.L."/>
            <person name="Kohn L.M."/>
            <person name="Birren B."/>
            <person name="Ma L.-J."/>
            <person name="Dean R.A."/>
        </authorList>
    </citation>
    <scope>NUCLEOTIDE SEQUENCE</scope>
    <source>
        <strain evidence="7">R3-111a-1</strain>
    </source>
</reference>
<dbReference type="EnsemblFungi" id="EJT68737">
    <property type="protein sequence ID" value="EJT68737"/>
    <property type="gene ID" value="GGTG_13689"/>
</dbReference>
<dbReference type="RefSeq" id="XP_009229870.1">
    <property type="nucleotide sequence ID" value="XM_009231606.1"/>
</dbReference>
<dbReference type="GeneID" id="20354147"/>
<dbReference type="InterPro" id="IPR000719">
    <property type="entry name" value="Prot_kinase_dom"/>
</dbReference>
<dbReference type="PROSITE" id="PS50011">
    <property type="entry name" value="PROTEIN_KINASE_DOM"/>
    <property type="match status" value="1"/>
</dbReference>
<evidence type="ECO:0000313" key="7">
    <source>
        <dbReference type="EnsemblFungi" id="EJT68737"/>
    </source>
</evidence>
<dbReference type="GO" id="GO:0050793">
    <property type="term" value="P:regulation of developmental process"/>
    <property type="evidence" value="ECO:0007669"/>
    <property type="project" value="UniProtKB-ARBA"/>
</dbReference>
<dbReference type="EMBL" id="GL385429">
    <property type="protein sequence ID" value="EJT68737.1"/>
    <property type="molecule type" value="Genomic_DNA"/>
</dbReference>
<comment type="similarity">
    <text evidence="1">Belongs to the protein kinase superfamily. CAMK Ser/Thr protein kinase family. CHEK2 subfamily.</text>
</comment>
<gene>
    <name evidence="7" type="primary">20354147</name>
    <name evidence="6" type="ORF">GGTG_13689</name>
</gene>
<dbReference type="Proteomes" id="UP000006039">
    <property type="component" value="Unassembled WGS sequence"/>
</dbReference>
<keyword evidence="8" id="KW-1185">Reference proteome</keyword>
<dbReference type="AlphaFoldDB" id="J3PJK3"/>
<evidence type="ECO:0000259" key="4">
    <source>
        <dbReference type="PROSITE" id="PS50006"/>
    </source>
</evidence>
<evidence type="ECO:0008006" key="9">
    <source>
        <dbReference type="Google" id="ProtNLM"/>
    </source>
</evidence>
<dbReference type="SUPFAM" id="SSF56112">
    <property type="entry name" value="Protein kinase-like (PK-like)"/>
    <property type="match status" value="1"/>
</dbReference>
<evidence type="ECO:0000259" key="5">
    <source>
        <dbReference type="PROSITE" id="PS50011"/>
    </source>
</evidence>
<dbReference type="SMART" id="SM00220">
    <property type="entry name" value="S_TKc"/>
    <property type="match status" value="1"/>
</dbReference>
<dbReference type="OrthoDB" id="10252171at2759"/>
<evidence type="ECO:0000256" key="2">
    <source>
        <dbReference type="PROSITE-ProRule" id="PRU10141"/>
    </source>
</evidence>
<dbReference type="Pfam" id="PF00069">
    <property type="entry name" value="Pkinase"/>
    <property type="match status" value="1"/>
</dbReference>
<dbReference type="GO" id="GO:0005524">
    <property type="term" value="F:ATP binding"/>
    <property type="evidence" value="ECO:0007669"/>
    <property type="project" value="UniProtKB-UniRule"/>
</dbReference>
<feature type="binding site" evidence="2">
    <location>
        <position position="265"/>
    </location>
    <ligand>
        <name>ATP</name>
        <dbReference type="ChEBI" id="CHEBI:30616"/>
    </ligand>
</feature>
<feature type="domain" description="FHA" evidence="4">
    <location>
        <begin position="89"/>
        <end position="137"/>
    </location>
</feature>